<proteinExistence type="inferred from homology"/>
<comment type="subcellular location">
    <subcellularLocation>
        <location evidence="5">Cell membrane</location>
        <topology evidence="5">Peripheral membrane protein</topology>
        <orientation evidence="5">Cytoplasmic side</orientation>
    </subcellularLocation>
    <text evidence="5">Localizes to the Z ring in an FtsZ-dependent manner. Targeted to the membrane through a conserved C-terminal amphipathic helix.</text>
</comment>
<keyword evidence="1 5" id="KW-1003">Cell membrane</keyword>
<keyword evidence="4 5" id="KW-0131">Cell cycle</keyword>
<dbReference type="InterPro" id="IPR003494">
    <property type="entry name" value="SHS2_FtsA"/>
</dbReference>
<comment type="subunit">
    <text evidence="5">Self-interacts. Interacts with FtsZ.</text>
</comment>
<comment type="function">
    <text evidence="5 6">Cell division protein that is involved in the assembly of the Z ring. May serve as a membrane anchor for the Z ring.</text>
</comment>
<evidence type="ECO:0000259" key="7">
    <source>
        <dbReference type="SMART" id="SM00842"/>
    </source>
</evidence>
<dbReference type="NCBIfam" id="TIGR01174">
    <property type="entry name" value="ftsA"/>
    <property type="match status" value="1"/>
</dbReference>
<reference evidence="8 9" key="1">
    <citation type="journal article" date="2015" name="Nature">
        <title>rRNA introns, odd ribosomes, and small enigmatic genomes across a large radiation of phyla.</title>
        <authorList>
            <person name="Brown C.T."/>
            <person name="Hug L.A."/>
            <person name="Thomas B.C."/>
            <person name="Sharon I."/>
            <person name="Castelle C.J."/>
            <person name="Singh A."/>
            <person name="Wilkins M.J."/>
            <person name="Williams K.H."/>
            <person name="Banfield J.F."/>
        </authorList>
    </citation>
    <scope>NUCLEOTIDE SEQUENCE [LARGE SCALE GENOMIC DNA]</scope>
</reference>
<evidence type="ECO:0000256" key="5">
    <source>
        <dbReference type="HAMAP-Rule" id="MF_02033"/>
    </source>
</evidence>
<organism evidence="8 9">
    <name type="scientific">Candidatus Collierbacteria bacterium GW2011_GWA2_42_17</name>
    <dbReference type="NCBI Taxonomy" id="1618378"/>
    <lineage>
        <taxon>Bacteria</taxon>
        <taxon>Candidatus Collieribacteriota</taxon>
    </lineage>
</organism>
<evidence type="ECO:0000313" key="9">
    <source>
        <dbReference type="Proteomes" id="UP000033854"/>
    </source>
</evidence>
<dbReference type="PATRIC" id="fig|1618378.3.peg.636"/>
<dbReference type="PANTHER" id="PTHR32432:SF4">
    <property type="entry name" value="CELL DIVISION PROTEIN FTSA"/>
    <property type="match status" value="1"/>
</dbReference>
<evidence type="ECO:0000256" key="1">
    <source>
        <dbReference type="ARBA" id="ARBA00022475"/>
    </source>
</evidence>
<dbReference type="EMBL" id="LCDA01000006">
    <property type="protein sequence ID" value="KKS42744.1"/>
    <property type="molecule type" value="Genomic_DNA"/>
</dbReference>
<dbReference type="GO" id="GO:0032153">
    <property type="term" value="C:cell division site"/>
    <property type="evidence" value="ECO:0007669"/>
    <property type="project" value="UniProtKB-UniRule"/>
</dbReference>
<keyword evidence="2 5" id="KW-0132">Cell division</keyword>
<evidence type="ECO:0000256" key="4">
    <source>
        <dbReference type="ARBA" id="ARBA00023306"/>
    </source>
</evidence>
<gene>
    <name evidence="5" type="primary">ftsA</name>
    <name evidence="8" type="ORF">UV06_C0006G0014</name>
</gene>
<dbReference type="Pfam" id="PF02491">
    <property type="entry name" value="SHS2_FTSA"/>
    <property type="match status" value="1"/>
</dbReference>
<dbReference type="GO" id="GO:0009898">
    <property type="term" value="C:cytoplasmic side of plasma membrane"/>
    <property type="evidence" value="ECO:0007669"/>
    <property type="project" value="UniProtKB-UniRule"/>
</dbReference>
<dbReference type="SMART" id="SM00842">
    <property type="entry name" value="FtsA"/>
    <property type="match status" value="1"/>
</dbReference>
<protein>
    <recommendedName>
        <fullName evidence="5 6">Cell division protein FtsA</fullName>
    </recommendedName>
</protein>
<name>A0A0G0Z1V8_9BACT</name>
<dbReference type="CDD" id="cd24048">
    <property type="entry name" value="ASKHA_NBD_FtsA"/>
    <property type="match status" value="1"/>
</dbReference>
<dbReference type="AlphaFoldDB" id="A0A0G0Z1V8"/>
<accession>A0A0G0Z1V8</accession>
<evidence type="ECO:0000313" key="8">
    <source>
        <dbReference type="EMBL" id="KKS42744.1"/>
    </source>
</evidence>
<evidence type="ECO:0000256" key="2">
    <source>
        <dbReference type="ARBA" id="ARBA00022618"/>
    </source>
</evidence>
<comment type="similarity">
    <text evidence="5 6">Belongs to the FtsA/MreB family.</text>
</comment>
<dbReference type="Gene3D" id="3.30.420.40">
    <property type="match status" value="1"/>
</dbReference>
<dbReference type="InterPro" id="IPR043129">
    <property type="entry name" value="ATPase_NBD"/>
</dbReference>
<dbReference type="GO" id="GO:0043093">
    <property type="term" value="P:FtsZ-dependent cytokinesis"/>
    <property type="evidence" value="ECO:0007669"/>
    <property type="project" value="UniProtKB-UniRule"/>
</dbReference>
<dbReference type="Pfam" id="PF14450">
    <property type="entry name" value="FtsA"/>
    <property type="match status" value="1"/>
</dbReference>
<dbReference type="SUPFAM" id="SSF53067">
    <property type="entry name" value="Actin-like ATPase domain"/>
    <property type="match status" value="2"/>
</dbReference>
<evidence type="ECO:0000256" key="3">
    <source>
        <dbReference type="ARBA" id="ARBA00023136"/>
    </source>
</evidence>
<dbReference type="InterPro" id="IPR050696">
    <property type="entry name" value="FtsA/MreB"/>
</dbReference>
<feature type="domain" description="SHS2" evidence="7">
    <location>
        <begin position="7"/>
        <end position="196"/>
    </location>
</feature>
<dbReference type="PANTHER" id="PTHR32432">
    <property type="entry name" value="CELL DIVISION PROTEIN FTSA-RELATED"/>
    <property type="match status" value="1"/>
</dbReference>
<dbReference type="InterPro" id="IPR020823">
    <property type="entry name" value="Cell_div_FtsA"/>
</dbReference>
<dbReference type="Proteomes" id="UP000033854">
    <property type="component" value="Unassembled WGS sequence"/>
</dbReference>
<dbReference type="HAMAP" id="MF_02033">
    <property type="entry name" value="FtsA"/>
    <property type="match status" value="1"/>
</dbReference>
<dbReference type="Gene3D" id="3.30.1490.110">
    <property type="match status" value="1"/>
</dbReference>
<comment type="caution">
    <text evidence="8">The sequence shown here is derived from an EMBL/GenBank/DDBJ whole genome shotgun (WGS) entry which is preliminary data.</text>
</comment>
<keyword evidence="3 5" id="KW-0472">Membrane</keyword>
<evidence type="ECO:0000256" key="6">
    <source>
        <dbReference type="PIRNR" id="PIRNR003101"/>
    </source>
</evidence>
<sequence length="424" mass="44937">MAKPQGINAIDIGSSKITCLITVPGQDDSKINLVGAATVTSRGVRRGQIVNIEECVSSITDCVESAERMAGFGVDSAFVSISGENILSQNSQGLVAITESEGEIGHDDVFRVIEAARAVSLPTSREIIHVLPREFIVDGQHGIKDPTGMSGVRLETETHLITGLTPAIKNVTRCVNELGVNVSGLVFTGLASAESVLTDTDKELGVVLVDIGGGTTSVCIYVEGSCVYSAVIPVGAKKISDDIAIGLQISVDSAEKIKHYLGKVKHETESSDTKNLDEIDLSKIGITEDVKKVSRKTIVEGIIRPRLNEIFTMVNHVIKQSGLEGQTPAGVIITGGGALTVNCTESCRRVMQLPAKLGIPTGLHGLTDEINSPVYATSVGLVLYGYHHKEQQSAPRLKLSGMIKGIPGKQFVGKAIDFIKSFLP</sequence>
<dbReference type="PIRSF" id="PIRSF003101">
    <property type="entry name" value="FtsA"/>
    <property type="match status" value="1"/>
</dbReference>